<gene>
    <name evidence="2" type="ORF">NA57DRAFT_53091</name>
</gene>
<dbReference type="Proteomes" id="UP000799772">
    <property type="component" value="Unassembled WGS sequence"/>
</dbReference>
<comment type="caution">
    <text evidence="2">The sequence shown here is derived from an EMBL/GenBank/DDBJ whole genome shotgun (WGS) entry which is preliminary data.</text>
</comment>
<proteinExistence type="predicted"/>
<organism evidence="2 3">
    <name type="scientific">Rhizodiscina lignyota</name>
    <dbReference type="NCBI Taxonomy" id="1504668"/>
    <lineage>
        <taxon>Eukaryota</taxon>
        <taxon>Fungi</taxon>
        <taxon>Dikarya</taxon>
        <taxon>Ascomycota</taxon>
        <taxon>Pezizomycotina</taxon>
        <taxon>Dothideomycetes</taxon>
        <taxon>Pleosporomycetidae</taxon>
        <taxon>Aulographales</taxon>
        <taxon>Rhizodiscinaceae</taxon>
        <taxon>Rhizodiscina</taxon>
    </lineage>
</organism>
<feature type="compositionally biased region" description="Basic and acidic residues" evidence="1">
    <location>
        <begin position="104"/>
        <end position="116"/>
    </location>
</feature>
<evidence type="ECO:0000256" key="1">
    <source>
        <dbReference type="SAM" id="MobiDB-lite"/>
    </source>
</evidence>
<feature type="region of interest" description="Disordered" evidence="1">
    <location>
        <begin position="1"/>
        <end position="116"/>
    </location>
</feature>
<evidence type="ECO:0000313" key="2">
    <source>
        <dbReference type="EMBL" id="KAF2103575.1"/>
    </source>
</evidence>
<accession>A0A9P4IQN2</accession>
<protein>
    <submittedName>
        <fullName evidence="2">Uncharacterized protein</fullName>
    </submittedName>
</protein>
<evidence type="ECO:0000313" key="3">
    <source>
        <dbReference type="Proteomes" id="UP000799772"/>
    </source>
</evidence>
<dbReference type="EMBL" id="ML978122">
    <property type="protein sequence ID" value="KAF2103575.1"/>
    <property type="molecule type" value="Genomic_DNA"/>
</dbReference>
<dbReference type="AlphaFoldDB" id="A0A9P4IQN2"/>
<feature type="compositionally biased region" description="Basic and acidic residues" evidence="1">
    <location>
        <begin position="20"/>
        <end position="32"/>
    </location>
</feature>
<keyword evidence="3" id="KW-1185">Reference proteome</keyword>
<feature type="compositionally biased region" description="Basic and acidic residues" evidence="1">
    <location>
        <begin position="1"/>
        <end position="12"/>
    </location>
</feature>
<name>A0A9P4IQN2_9PEZI</name>
<reference evidence="2" key="1">
    <citation type="journal article" date="2020" name="Stud. Mycol.">
        <title>101 Dothideomycetes genomes: a test case for predicting lifestyles and emergence of pathogens.</title>
        <authorList>
            <person name="Haridas S."/>
            <person name="Albert R."/>
            <person name="Binder M."/>
            <person name="Bloem J."/>
            <person name="Labutti K."/>
            <person name="Salamov A."/>
            <person name="Andreopoulos B."/>
            <person name="Baker S."/>
            <person name="Barry K."/>
            <person name="Bills G."/>
            <person name="Bluhm B."/>
            <person name="Cannon C."/>
            <person name="Castanera R."/>
            <person name="Culley D."/>
            <person name="Daum C."/>
            <person name="Ezra D."/>
            <person name="Gonzalez J."/>
            <person name="Henrissat B."/>
            <person name="Kuo A."/>
            <person name="Liang C."/>
            <person name="Lipzen A."/>
            <person name="Lutzoni F."/>
            <person name="Magnuson J."/>
            <person name="Mondo S."/>
            <person name="Nolan M."/>
            <person name="Ohm R."/>
            <person name="Pangilinan J."/>
            <person name="Park H.-J."/>
            <person name="Ramirez L."/>
            <person name="Alfaro M."/>
            <person name="Sun H."/>
            <person name="Tritt A."/>
            <person name="Yoshinaga Y."/>
            <person name="Zwiers L.-H."/>
            <person name="Turgeon B."/>
            <person name="Goodwin S."/>
            <person name="Spatafora J."/>
            <person name="Crous P."/>
            <person name="Grigoriev I."/>
        </authorList>
    </citation>
    <scope>NUCLEOTIDE SEQUENCE</scope>
    <source>
        <strain evidence="2">CBS 133067</strain>
    </source>
</reference>
<sequence>MSNIRARQEELGNLRGVNTDTRRERISADGRRYTSIAPPSPGAPERTLPGNRTQAHHSGVRSTQSVRARPTNRPAPPTNRPARLPNAHDNLIASLLRPSDVLVDDPRRPRPSHQEEGVRLTYNSRPVIPGPRLNQYGVAHPNSIYHRRDLLYSHLPAYMRPETSGRTARGWRQQLEQRARAEEEEFRRQLRDREAELASRYRTRTGPVIVDLGSGSESEGEEEGQDCMGGDESLAAGEAVHPASVPLGGWLFTQDKLGPLLLADKKNNTQLISN</sequence>
<feature type="region of interest" description="Disordered" evidence="1">
    <location>
        <begin position="208"/>
        <end position="231"/>
    </location>
</feature>